<keyword evidence="10" id="KW-1185">Reference proteome</keyword>
<evidence type="ECO:0000259" key="9">
    <source>
        <dbReference type="Pfam" id="PF13359"/>
    </source>
</evidence>
<evidence type="ECO:0000256" key="7">
    <source>
        <dbReference type="ARBA" id="ARBA00023242"/>
    </source>
</evidence>
<feature type="region of interest" description="Disordered" evidence="8">
    <location>
        <begin position="338"/>
        <end position="362"/>
    </location>
</feature>
<evidence type="ECO:0000256" key="1">
    <source>
        <dbReference type="ARBA" id="ARBA00001968"/>
    </source>
</evidence>
<organism evidence="10 11">
    <name type="scientific">Plectus sambesii</name>
    <dbReference type="NCBI Taxonomy" id="2011161"/>
    <lineage>
        <taxon>Eukaryota</taxon>
        <taxon>Metazoa</taxon>
        <taxon>Ecdysozoa</taxon>
        <taxon>Nematoda</taxon>
        <taxon>Chromadorea</taxon>
        <taxon>Plectida</taxon>
        <taxon>Plectina</taxon>
        <taxon>Plectoidea</taxon>
        <taxon>Plectidae</taxon>
        <taxon>Plectus</taxon>
    </lineage>
</organism>
<dbReference type="GO" id="GO:0016787">
    <property type="term" value="F:hydrolase activity"/>
    <property type="evidence" value="ECO:0007669"/>
    <property type="project" value="UniProtKB-KW"/>
</dbReference>
<keyword evidence="6" id="KW-0378">Hydrolase</keyword>
<comment type="subcellular location">
    <subcellularLocation>
        <location evidence="2">Nucleus</location>
    </subcellularLocation>
</comment>
<accession>A0A914XJ91</accession>
<evidence type="ECO:0000256" key="2">
    <source>
        <dbReference type="ARBA" id="ARBA00004123"/>
    </source>
</evidence>
<sequence length="378" mass="43159">MSSSESDLELEPEGRQAREFRPRINFVLQPADFRERFRLTMEQVEQLLLTLGPYLDSRTARNQAMPAREKLLVALRFFASGHYYYSIGDCHGYSKSTVSRAIYRVTRLINSLLFQSTIKWPDSAQERRDIGRRFHNLKSQYANRVVGMPLVCGAVDGTLIDFLAPKKDEYQYVDRHGNHSLNCTAVSGPGCEFYFISAKWPGSVSDCRVLRNSILWQRFERDGWRPFPNALILGDSIYPTNDWLIPMRALAAPTVEEERFYAAHAKTRRIVECAFGILKMRFRCLYEGLRVKDPVYACEVIKACTVLHNLALKTDPVDVDDALDDMDVRAAHGAHLNAHGLESEAPTEEEEDQVSISDPPGNASRLHHLMQLFNRVDD</sequence>
<protein>
    <submittedName>
        <fullName evidence="11">DDE Tnp4 domain-containing protein</fullName>
    </submittedName>
</protein>
<evidence type="ECO:0000313" key="10">
    <source>
        <dbReference type="Proteomes" id="UP000887566"/>
    </source>
</evidence>
<name>A0A914XJ91_9BILA</name>
<dbReference type="InterPro" id="IPR027806">
    <property type="entry name" value="HARBI1_dom"/>
</dbReference>
<keyword evidence="4" id="KW-0540">Nuclease</keyword>
<evidence type="ECO:0000256" key="3">
    <source>
        <dbReference type="ARBA" id="ARBA00006958"/>
    </source>
</evidence>
<dbReference type="InterPro" id="IPR045249">
    <property type="entry name" value="HARBI1-like"/>
</dbReference>
<comment type="cofactor">
    <cofactor evidence="1">
        <name>a divalent metal cation</name>
        <dbReference type="ChEBI" id="CHEBI:60240"/>
    </cofactor>
</comment>
<evidence type="ECO:0000256" key="8">
    <source>
        <dbReference type="SAM" id="MobiDB-lite"/>
    </source>
</evidence>
<dbReference type="GO" id="GO:0046872">
    <property type="term" value="F:metal ion binding"/>
    <property type="evidence" value="ECO:0007669"/>
    <property type="project" value="UniProtKB-KW"/>
</dbReference>
<dbReference type="GO" id="GO:0004518">
    <property type="term" value="F:nuclease activity"/>
    <property type="evidence" value="ECO:0007669"/>
    <property type="project" value="UniProtKB-KW"/>
</dbReference>
<evidence type="ECO:0000256" key="6">
    <source>
        <dbReference type="ARBA" id="ARBA00022801"/>
    </source>
</evidence>
<feature type="domain" description="DDE Tnp4" evidence="9">
    <location>
        <begin position="155"/>
        <end position="309"/>
    </location>
</feature>
<keyword evidence="5" id="KW-0479">Metal-binding</keyword>
<dbReference type="PANTHER" id="PTHR22930">
    <property type="match status" value="1"/>
</dbReference>
<dbReference type="PANTHER" id="PTHR22930:SF85">
    <property type="entry name" value="GH03217P-RELATED"/>
    <property type="match status" value="1"/>
</dbReference>
<evidence type="ECO:0000256" key="4">
    <source>
        <dbReference type="ARBA" id="ARBA00022722"/>
    </source>
</evidence>
<dbReference type="Proteomes" id="UP000887566">
    <property type="component" value="Unplaced"/>
</dbReference>
<keyword evidence="7" id="KW-0539">Nucleus</keyword>
<comment type="similarity">
    <text evidence="3">Belongs to the HARBI1 family.</text>
</comment>
<evidence type="ECO:0000313" key="11">
    <source>
        <dbReference type="WBParaSite" id="PSAMB.scaffold863size40043.g9311.t1"/>
    </source>
</evidence>
<dbReference type="AlphaFoldDB" id="A0A914XJ91"/>
<dbReference type="WBParaSite" id="PSAMB.scaffold863size40043.g9311.t1">
    <property type="protein sequence ID" value="PSAMB.scaffold863size40043.g9311.t1"/>
    <property type="gene ID" value="PSAMB.scaffold863size40043.g9311"/>
</dbReference>
<evidence type="ECO:0000256" key="5">
    <source>
        <dbReference type="ARBA" id="ARBA00022723"/>
    </source>
</evidence>
<dbReference type="Pfam" id="PF13359">
    <property type="entry name" value="DDE_Tnp_4"/>
    <property type="match status" value="1"/>
</dbReference>
<reference evidence="11" key="1">
    <citation type="submission" date="2022-11" db="UniProtKB">
        <authorList>
            <consortium name="WormBaseParasite"/>
        </authorList>
    </citation>
    <scope>IDENTIFICATION</scope>
</reference>
<dbReference type="GO" id="GO:0005634">
    <property type="term" value="C:nucleus"/>
    <property type="evidence" value="ECO:0007669"/>
    <property type="project" value="UniProtKB-SubCell"/>
</dbReference>
<proteinExistence type="inferred from homology"/>